<dbReference type="PANTHER" id="PTHR23310:SF53">
    <property type="entry name" value="ACYL-COA-BINDING DOMAIN-CONTAINING PROTEIN 4"/>
    <property type="match status" value="1"/>
</dbReference>
<dbReference type="FunFam" id="1.20.80.10:FF:000010">
    <property type="entry name" value="Acyl-CoA-binding domain-containing protein 5"/>
    <property type="match status" value="1"/>
</dbReference>
<dbReference type="KEGG" id="snh:120046367"/>
<dbReference type="Pfam" id="PF00887">
    <property type="entry name" value="ACBP"/>
    <property type="match status" value="1"/>
</dbReference>
<dbReference type="RefSeq" id="XP_038847474.1">
    <property type="nucleotide sequence ID" value="XM_038991546.1"/>
</dbReference>
<keyword evidence="8" id="KW-0812">Transmembrane</keyword>
<feature type="compositionally biased region" description="Basic and acidic residues" evidence="7">
    <location>
        <begin position="347"/>
        <end position="365"/>
    </location>
</feature>
<keyword evidence="3" id="KW-0175">Coiled coil</keyword>
<dbReference type="InterPro" id="IPR016347">
    <property type="entry name" value="ACBD5"/>
</dbReference>
<feature type="compositionally biased region" description="Gly residues" evidence="7">
    <location>
        <begin position="380"/>
        <end position="395"/>
    </location>
</feature>
<feature type="region of interest" description="Disordered" evidence="7">
    <location>
        <begin position="161"/>
        <end position="191"/>
    </location>
</feature>
<evidence type="ECO:0000256" key="4">
    <source>
        <dbReference type="ARBA" id="ARBA00023121"/>
    </source>
</evidence>
<organism evidence="10 11">
    <name type="scientific">Salvelinus namaycush</name>
    <name type="common">Lake trout</name>
    <name type="synonym">Salmo namaycush</name>
    <dbReference type="NCBI Taxonomy" id="8040"/>
    <lineage>
        <taxon>Eukaryota</taxon>
        <taxon>Metazoa</taxon>
        <taxon>Chordata</taxon>
        <taxon>Craniata</taxon>
        <taxon>Vertebrata</taxon>
        <taxon>Euteleostomi</taxon>
        <taxon>Actinopterygii</taxon>
        <taxon>Neopterygii</taxon>
        <taxon>Teleostei</taxon>
        <taxon>Protacanthopterygii</taxon>
        <taxon>Salmoniformes</taxon>
        <taxon>Salmonidae</taxon>
        <taxon>Salmoninae</taxon>
        <taxon>Salvelinus</taxon>
    </lineage>
</organism>
<evidence type="ECO:0000256" key="5">
    <source>
        <dbReference type="ARBA" id="ARBA00025481"/>
    </source>
</evidence>
<dbReference type="PRINTS" id="PR00689">
    <property type="entry name" value="ACOABINDINGP"/>
</dbReference>
<dbReference type="InterPro" id="IPR000582">
    <property type="entry name" value="Acyl-CoA-binding_protein"/>
</dbReference>
<evidence type="ECO:0000313" key="11">
    <source>
        <dbReference type="RefSeq" id="XP_038847474.1"/>
    </source>
</evidence>
<proteinExistence type="inferred from homology"/>
<keyword evidence="4 6" id="KW-0446">Lipid-binding</keyword>
<sequence length="500" mass="54871">MPQGCAFIERRQFAMPVPVMAESVDHQKRFQAAVDVIQNLPKSGAYRPPYEVMLRFYCLYKQAVCGPCTVSRPGFWDPVGRYKWDAWSRLGEMSSESAMAAYVDEMKKVAQEVIDTMPINEKTASLFHHFEPLYVVIHDMPRPPDTLLDLREDVKGFDKAASPVKVEQERETQEEPVPDKDPALDEEPALEQVPVPGEEPVTEEVPTLEEVALAEKVPVPGEVPSQTQQQPVTFNGEPQGPNVQGFLFPEPVPELVPSEAMGSPEVLLLTSDSESEIFVDSVDSVEKLDNIKVVPKSKSNGLHNGHAYSEPSSVQANHTETVCQATQVGAGQGGEGAGDGGGPPMRRSRDAGRDGMRDHGWRERGVPQGSHRRAGREALGAGGGAGRGGGDGSEGGAERLQDIQVQQQILLALRRLREDMRSVMERLEAVERLAAAQAQNSDWRPCLQCAASAAQSEEESWWPFPEVSGRTMLLLLLWPLVAQGIVFLLRKGQKKARIST</sequence>
<dbReference type="PROSITE" id="PS51228">
    <property type="entry name" value="ACB_2"/>
    <property type="match status" value="1"/>
</dbReference>
<dbReference type="SUPFAM" id="SSF47027">
    <property type="entry name" value="Acyl-CoA binding protein"/>
    <property type="match status" value="1"/>
</dbReference>
<evidence type="ECO:0000313" key="10">
    <source>
        <dbReference type="Proteomes" id="UP000808372"/>
    </source>
</evidence>
<dbReference type="InterPro" id="IPR014352">
    <property type="entry name" value="FERM/acyl-CoA-bd_prot_sf"/>
</dbReference>
<feature type="compositionally biased region" description="Gly residues" evidence="7">
    <location>
        <begin position="330"/>
        <end position="343"/>
    </location>
</feature>
<evidence type="ECO:0000256" key="8">
    <source>
        <dbReference type="SAM" id="Phobius"/>
    </source>
</evidence>
<dbReference type="GO" id="GO:0000062">
    <property type="term" value="F:fatty-acyl-CoA binding"/>
    <property type="evidence" value="ECO:0007669"/>
    <property type="project" value="InterPro"/>
</dbReference>
<dbReference type="GeneID" id="120046367"/>
<dbReference type="PANTHER" id="PTHR23310">
    <property type="entry name" value="ACYL-COA-BINDING PROTEIN, ACBP"/>
    <property type="match status" value="1"/>
</dbReference>
<protein>
    <recommendedName>
        <fullName evidence="6">Acyl-CoA-binding domain-containing protein 5</fullName>
    </recommendedName>
</protein>
<feature type="region of interest" description="Disordered" evidence="7">
    <location>
        <begin position="329"/>
        <end position="397"/>
    </location>
</feature>
<evidence type="ECO:0000259" key="9">
    <source>
        <dbReference type="PROSITE" id="PS51228"/>
    </source>
</evidence>
<feature type="compositionally biased region" description="Basic and acidic residues" evidence="7">
    <location>
        <begin position="166"/>
        <end position="183"/>
    </location>
</feature>
<keyword evidence="8" id="KW-0472">Membrane</keyword>
<reference evidence="11" key="1">
    <citation type="submission" date="2025-08" db="UniProtKB">
        <authorList>
            <consortium name="RefSeq"/>
        </authorList>
    </citation>
    <scope>IDENTIFICATION</scope>
    <source>
        <tissue evidence="11">White muscle</tissue>
    </source>
</reference>
<dbReference type="GO" id="GO:0005737">
    <property type="term" value="C:cytoplasm"/>
    <property type="evidence" value="ECO:0007669"/>
    <property type="project" value="TreeGrafter"/>
</dbReference>
<dbReference type="Proteomes" id="UP000808372">
    <property type="component" value="Chromosome 4"/>
</dbReference>
<comment type="similarity">
    <text evidence="1">Belongs to the ATG37 family.</text>
</comment>
<evidence type="ECO:0000256" key="7">
    <source>
        <dbReference type="SAM" id="MobiDB-lite"/>
    </source>
</evidence>
<name>A0A8U0QT28_SALNM</name>
<accession>A0A8U0QT28</accession>
<dbReference type="GO" id="GO:0006631">
    <property type="term" value="P:fatty acid metabolic process"/>
    <property type="evidence" value="ECO:0007669"/>
    <property type="project" value="TreeGrafter"/>
</dbReference>
<gene>
    <name evidence="11" type="primary">acbd4</name>
</gene>
<keyword evidence="2" id="KW-0072">Autophagy</keyword>
<keyword evidence="8" id="KW-1133">Transmembrane helix</keyword>
<dbReference type="AlphaFoldDB" id="A0A8U0QT28"/>
<dbReference type="Gene3D" id="1.20.80.10">
    <property type="match status" value="1"/>
</dbReference>
<evidence type="ECO:0000256" key="3">
    <source>
        <dbReference type="ARBA" id="ARBA00023054"/>
    </source>
</evidence>
<dbReference type="OrthoDB" id="71307at2759"/>
<evidence type="ECO:0000256" key="2">
    <source>
        <dbReference type="ARBA" id="ARBA00023006"/>
    </source>
</evidence>
<dbReference type="GO" id="GO:0000425">
    <property type="term" value="P:pexophagy"/>
    <property type="evidence" value="ECO:0007669"/>
    <property type="project" value="InterPro"/>
</dbReference>
<dbReference type="CTD" id="79777"/>
<feature type="transmembrane region" description="Helical" evidence="8">
    <location>
        <begin position="472"/>
        <end position="489"/>
    </location>
</feature>
<evidence type="ECO:0000256" key="1">
    <source>
        <dbReference type="ARBA" id="ARBA00010310"/>
    </source>
</evidence>
<evidence type="ECO:0000256" key="6">
    <source>
        <dbReference type="PIRNR" id="PIRNR002412"/>
    </source>
</evidence>
<dbReference type="InterPro" id="IPR035984">
    <property type="entry name" value="Acyl-CoA-binding_sf"/>
</dbReference>
<dbReference type="PIRSF" id="PIRSF002412">
    <property type="entry name" value="MA_DBI"/>
    <property type="match status" value="1"/>
</dbReference>
<keyword evidence="10" id="KW-1185">Reference proteome</keyword>
<feature type="domain" description="ACB" evidence="9">
    <location>
        <begin position="26"/>
        <end position="115"/>
    </location>
</feature>
<comment type="function">
    <text evidence="5">Acyl-CoA binding protein which acts as the peroxisome receptor for pexophagy but is dispensable for aggrephagy and nonselective autophagy. Binds medium- and long-chain acyl-CoA esters.</text>
</comment>
<keyword evidence="6" id="KW-0813">Transport</keyword>